<dbReference type="Gene3D" id="3.30.200.20">
    <property type="entry name" value="Phosphorylase Kinase, domain 1"/>
    <property type="match status" value="1"/>
</dbReference>
<keyword evidence="12" id="KW-0539">Nucleus</keyword>
<keyword evidence="8" id="KW-0547">Nucleotide-binding</keyword>
<proteinExistence type="inferred from homology"/>
<keyword evidence="11" id="KW-0067">ATP-binding</keyword>
<evidence type="ECO:0000256" key="9">
    <source>
        <dbReference type="ARBA" id="ARBA00022776"/>
    </source>
</evidence>
<evidence type="ECO:0000256" key="17">
    <source>
        <dbReference type="SAM" id="MobiDB-lite"/>
    </source>
</evidence>
<dbReference type="InterPro" id="IPR050660">
    <property type="entry name" value="NEK_Ser/Thr_kinase"/>
</dbReference>
<feature type="non-terminal residue" evidence="19">
    <location>
        <position position="1"/>
    </location>
</feature>
<evidence type="ECO:0000256" key="7">
    <source>
        <dbReference type="ARBA" id="ARBA00022679"/>
    </source>
</evidence>
<comment type="subcellular location">
    <subcellularLocation>
        <location evidence="1">Nucleus</location>
    </subcellularLocation>
</comment>
<sequence length="790" mass="87297">GHGSFGIIRKCLRVADSKIICRKEINYSKMSQKEKEQLQAELSILRGLHHPNIVEYFEREHKKETADLNIYMEYCGNGDLGKHIKNLKLRNQYAPEEFVWSIFSQLVDALYRCHYGENPPEAGTNLMGLGEDAKPKIKSKQQPYMILHRDLKPENVFLGADNSVKLGDFGLSKIMSSHDFASTYVGTPFYMSPEICASERYTLFSDIWGLGCIMYELCTKEPPFNARSHLELIQKIKLGKFTPLPSFYSQELQNVISSCLKVNPNHRPDTAHLLNLPIVKLMRKAQEVTRIGSKAVLEKEEAIKTLEEIKTKMLEIEENKTKLHDEMDGALRRRWEVKAHLEIDRRVALALQELRKGFDEEVNKRVARELERRLASTEQKEQDSSNPSWRIGDSSNTAPSSSPLSSTPELKTHISHPTVSQGTAASADDDFPSSTDISSLSLDSPIQSKASSSATSNPTNLQACRPTKRSSRTPLTRAQTMIEAPSGLAAFPSPADIEMAEPSPMSIEGLSLSPRRTGVVGILPAPEPPKRHGNIFSKAAAASRHLEPISADSDSDDSDAALSPTPANASRPSSPTTNLARTHLTSVLPPSTATSGDPFKPVSRSRPGLIRQRTIAAPQRTTAGNAPGIFEAAPSKAAATRPVSGVPVVATSPSRPRTLAAGAGSSDHGSPMRRAGNQQPVQQQQQHPQQGKKKHQQDTEELVRRVHRHNLHGRTLVELAQERVAPTAKTAASKEREKEKEDQQRPTGPLIEEKKPHLPAVWDPERDEMPSPFLVRGQKPVMAIGKAAWR</sequence>
<accession>A0A6A6HIZ6</accession>
<feature type="compositionally biased region" description="Polar residues" evidence="17">
    <location>
        <begin position="449"/>
        <end position="462"/>
    </location>
</feature>
<gene>
    <name evidence="19" type="ORF">EV356DRAFT_441342</name>
</gene>
<comment type="catalytic activity">
    <reaction evidence="15">
        <text>L-seryl-[protein] + ATP = O-phospho-L-seryl-[protein] + ADP + H(+)</text>
        <dbReference type="Rhea" id="RHEA:17989"/>
        <dbReference type="Rhea" id="RHEA-COMP:9863"/>
        <dbReference type="Rhea" id="RHEA-COMP:11604"/>
        <dbReference type="ChEBI" id="CHEBI:15378"/>
        <dbReference type="ChEBI" id="CHEBI:29999"/>
        <dbReference type="ChEBI" id="CHEBI:30616"/>
        <dbReference type="ChEBI" id="CHEBI:83421"/>
        <dbReference type="ChEBI" id="CHEBI:456216"/>
        <dbReference type="EC" id="2.7.11.1"/>
    </reaction>
</comment>
<evidence type="ECO:0000256" key="8">
    <source>
        <dbReference type="ARBA" id="ARBA00022741"/>
    </source>
</evidence>
<evidence type="ECO:0000256" key="12">
    <source>
        <dbReference type="ARBA" id="ARBA00023242"/>
    </source>
</evidence>
<dbReference type="AlphaFoldDB" id="A0A6A6HIZ6"/>
<evidence type="ECO:0000256" key="13">
    <source>
        <dbReference type="ARBA" id="ARBA00023306"/>
    </source>
</evidence>
<comment type="similarity">
    <text evidence="2">Belongs to the protein kinase superfamily. CAMK Ser/Thr protein kinase family.</text>
</comment>
<feature type="compositionally biased region" description="Basic and acidic residues" evidence="17">
    <location>
        <begin position="732"/>
        <end position="744"/>
    </location>
</feature>
<feature type="compositionally biased region" description="Polar residues" evidence="17">
    <location>
        <begin position="565"/>
        <end position="595"/>
    </location>
</feature>
<feature type="compositionally biased region" description="Low complexity" evidence="17">
    <location>
        <begin position="678"/>
        <end position="689"/>
    </location>
</feature>
<evidence type="ECO:0000256" key="15">
    <source>
        <dbReference type="ARBA" id="ARBA00048679"/>
    </source>
</evidence>
<feature type="region of interest" description="Disordered" evidence="17">
    <location>
        <begin position="372"/>
        <end position="475"/>
    </location>
</feature>
<evidence type="ECO:0000313" key="20">
    <source>
        <dbReference type="Proteomes" id="UP000800092"/>
    </source>
</evidence>
<evidence type="ECO:0000256" key="16">
    <source>
        <dbReference type="SAM" id="Coils"/>
    </source>
</evidence>
<feature type="compositionally biased region" description="Polar residues" evidence="17">
    <location>
        <begin position="415"/>
        <end position="424"/>
    </location>
</feature>
<dbReference type="Gene3D" id="1.10.510.10">
    <property type="entry name" value="Transferase(Phosphotransferase) domain 1"/>
    <property type="match status" value="1"/>
</dbReference>
<dbReference type="Proteomes" id="UP000800092">
    <property type="component" value="Unassembled WGS sequence"/>
</dbReference>
<dbReference type="OrthoDB" id="10250725at2759"/>
<keyword evidence="6" id="KW-0132">Cell division</keyword>
<dbReference type="InterPro" id="IPR011009">
    <property type="entry name" value="Kinase-like_dom_sf"/>
</dbReference>
<feature type="compositionally biased region" description="Low complexity" evidence="17">
    <location>
        <begin position="432"/>
        <end position="448"/>
    </location>
</feature>
<feature type="compositionally biased region" description="Basic and acidic residues" evidence="17">
    <location>
        <begin position="372"/>
        <end position="383"/>
    </location>
</feature>
<keyword evidence="20" id="KW-1185">Reference proteome</keyword>
<dbReference type="GO" id="GO:0005737">
    <property type="term" value="C:cytoplasm"/>
    <property type="evidence" value="ECO:0007669"/>
    <property type="project" value="TreeGrafter"/>
</dbReference>
<feature type="region of interest" description="Disordered" evidence="17">
    <location>
        <begin position="547"/>
        <end position="700"/>
    </location>
</feature>
<dbReference type="GO" id="GO:0005634">
    <property type="term" value="C:nucleus"/>
    <property type="evidence" value="ECO:0007669"/>
    <property type="project" value="UniProtKB-SubCell"/>
</dbReference>
<evidence type="ECO:0000256" key="10">
    <source>
        <dbReference type="ARBA" id="ARBA00022777"/>
    </source>
</evidence>
<evidence type="ECO:0000313" key="19">
    <source>
        <dbReference type="EMBL" id="KAF2237788.1"/>
    </source>
</evidence>
<dbReference type="GO" id="GO:0005524">
    <property type="term" value="F:ATP binding"/>
    <property type="evidence" value="ECO:0007669"/>
    <property type="project" value="UniProtKB-KW"/>
</dbReference>
<feature type="compositionally biased region" description="Low complexity" evidence="17">
    <location>
        <begin position="394"/>
        <end position="408"/>
    </location>
</feature>
<evidence type="ECO:0000256" key="14">
    <source>
        <dbReference type="ARBA" id="ARBA00047899"/>
    </source>
</evidence>
<dbReference type="InterPro" id="IPR000719">
    <property type="entry name" value="Prot_kinase_dom"/>
</dbReference>
<dbReference type="EMBL" id="ML991778">
    <property type="protein sequence ID" value="KAF2237788.1"/>
    <property type="molecule type" value="Genomic_DNA"/>
</dbReference>
<protein>
    <recommendedName>
        <fullName evidence="3">non-specific serine/threonine protein kinase</fullName>
        <ecNumber evidence="3">2.7.11.1</ecNumber>
    </recommendedName>
</protein>
<name>A0A6A6HIZ6_VIRVR</name>
<evidence type="ECO:0000256" key="1">
    <source>
        <dbReference type="ARBA" id="ARBA00004123"/>
    </source>
</evidence>
<keyword evidence="7" id="KW-0808">Transferase</keyword>
<keyword evidence="4" id="KW-0723">Serine/threonine-protein kinase</keyword>
<dbReference type="SMART" id="SM00220">
    <property type="entry name" value="S_TKc"/>
    <property type="match status" value="1"/>
</dbReference>
<dbReference type="PROSITE" id="PS50011">
    <property type="entry name" value="PROTEIN_KINASE_DOM"/>
    <property type="match status" value="1"/>
</dbReference>
<keyword evidence="5" id="KW-0597">Phosphoprotein</keyword>
<dbReference type="GO" id="GO:0004674">
    <property type="term" value="F:protein serine/threonine kinase activity"/>
    <property type="evidence" value="ECO:0007669"/>
    <property type="project" value="UniProtKB-KW"/>
</dbReference>
<feature type="coiled-coil region" evidence="16">
    <location>
        <begin position="299"/>
        <end position="333"/>
    </location>
</feature>
<evidence type="ECO:0000256" key="3">
    <source>
        <dbReference type="ARBA" id="ARBA00012513"/>
    </source>
</evidence>
<dbReference type="PANTHER" id="PTHR43671">
    <property type="entry name" value="SERINE/THREONINE-PROTEIN KINASE NEK"/>
    <property type="match status" value="1"/>
</dbReference>
<dbReference type="SUPFAM" id="SSF56112">
    <property type="entry name" value="Protein kinase-like (PK-like)"/>
    <property type="match status" value="1"/>
</dbReference>
<dbReference type="EC" id="2.7.11.1" evidence="3"/>
<dbReference type="PANTHER" id="PTHR43671:SF13">
    <property type="entry name" value="SERINE_THREONINE-PROTEIN KINASE NEK2"/>
    <property type="match status" value="1"/>
</dbReference>
<dbReference type="FunFam" id="1.10.510.10:FF:000697">
    <property type="entry name" value="G2-specific protein kinase nimA"/>
    <property type="match status" value="1"/>
</dbReference>
<keyword evidence="10 19" id="KW-0418">Kinase</keyword>
<dbReference type="GO" id="GO:0051301">
    <property type="term" value="P:cell division"/>
    <property type="evidence" value="ECO:0007669"/>
    <property type="project" value="UniProtKB-KW"/>
</dbReference>
<organism evidence="19 20">
    <name type="scientific">Viridothelium virens</name>
    <name type="common">Speckled blister lichen</name>
    <name type="synonym">Trypethelium virens</name>
    <dbReference type="NCBI Taxonomy" id="1048519"/>
    <lineage>
        <taxon>Eukaryota</taxon>
        <taxon>Fungi</taxon>
        <taxon>Dikarya</taxon>
        <taxon>Ascomycota</taxon>
        <taxon>Pezizomycotina</taxon>
        <taxon>Dothideomycetes</taxon>
        <taxon>Dothideomycetes incertae sedis</taxon>
        <taxon>Trypetheliales</taxon>
        <taxon>Trypetheliaceae</taxon>
        <taxon>Viridothelium</taxon>
    </lineage>
</organism>
<feature type="domain" description="Protein kinase" evidence="18">
    <location>
        <begin position="1"/>
        <end position="279"/>
    </location>
</feature>
<dbReference type="CDD" id="cd08217">
    <property type="entry name" value="STKc_Nek2"/>
    <property type="match status" value="1"/>
</dbReference>
<evidence type="ECO:0000259" key="18">
    <source>
        <dbReference type="PROSITE" id="PS50011"/>
    </source>
</evidence>
<reference evidence="19" key="1">
    <citation type="journal article" date="2020" name="Stud. Mycol.">
        <title>101 Dothideomycetes genomes: a test case for predicting lifestyles and emergence of pathogens.</title>
        <authorList>
            <person name="Haridas S."/>
            <person name="Albert R."/>
            <person name="Binder M."/>
            <person name="Bloem J."/>
            <person name="Labutti K."/>
            <person name="Salamov A."/>
            <person name="Andreopoulos B."/>
            <person name="Baker S."/>
            <person name="Barry K."/>
            <person name="Bills G."/>
            <person name="Bluhm B."/>
            <person name="Cannon C."/>
            <person name="Castanera R."/>
            <person name="Culley D."/>
            <person name="Daum C."/>
            <person name="Ezra D."/>
            <person name="Gonzalez J."/>
            <person name="Henrissat B."/>
            <person name="Kuo A."/>
            <person name="Liang C."/>
            <person name="Lipzen A."/>
            <person name="Lutzoni F."/>
            <person name="Magnuson J."/>
            <person name="Mondo S."/>
            <person name="Nolan M."/>
            <person name="Ohm R."/>
            <person name="Pangilinan J."/>
            <person name="Park H.-J."/>
            <person name="Ramirez L."/>
            <person name="Alfaro M."/>
            <person name="Sun H."/>
            <person name="Tritt A."/>
            <person name="Yoshinaga Y."/>
            <person name="Zwiers L.-H."/>
            <person name="Turgeon B."/>
            <person name="Goodwin S."/>
            <person name="Spatafora J."/>
            <person name="Crous P."/>
            <person name="Grigoriev I."/>
        </authorList>
    </citation>
    <scope>NUCLEOTIDE SEQUENCE</scope>
    <source>
        <strain evidence="19">Tuck. ex Michener</strain>
    </source>
</reference>
<keyword evidence="9" id="KW-0498">Mitosis</keyword>
<feature type="region of interest" description="Disordered" evidence="17">
    <location>
        <begin position="718"/>
        <end position="774"/>
    </location>
</feature>
<evidence type="ECO:0000256" key="4">
    <source>
        <dbReference type="ARBA" id="ARBA00022527"/>
    </source>
</evidence>
<dbReference type="InterPro" id="IPR008271">
    <property type="entry name" value="Ser/Thr_kinase_AS"/>
</dbReference>
<dbReference type="GO" id="GO:0007059">
    <property type="term" value="P:chromosome segregation"/>
    <property type="evidence" value="ECO:0007669"/>
    <property type="project" value="TreeGrafter"/>
</dbReference>
<dbReference type="PROSITE" id="PS00108">
    <property type="entry name" value="PROTEIN_KINASE_ST"/>
    <property type="match status" value="1"/>
</dbReference>
<evidence type="ECO:0000256" key="2">
    <source>
        <dbReference type="ARBA" id="ARBA00006692"/>
    </source>
</evidence>
<comment type="catalytic activity">
    <reaction evidence="14">
        <text>L-threonyl-[protein] + ATP = O-phospho-L-threonyl-[protein] + ADP + H(+)</text>
        <dbReference type="Rhea" id="RHEA:46608"/>
        <dbReference type="Rhea" id="RHEA-COMP:11060"/>
        <dbReference type="Rhea" id="RHEA-COMP:11605"/>
        <dbReference type="ChEBI" id="CHEBI:15378"/>
        <dbReference type="ChEBI" id="CHEBI:30013"/>
        <dbReference type="ChEBI" id="CHEBI:30616"/>
        <dbReference type="ChEBI" id="CHEBI:61977"/>
        <dbReference type="ChEBI" id="CHEBI:456216"/>
        <dbReference type="EC" id="2.7.11.1"/>
    </reaction>
</comment>
<feature type="region of interest" description="Disordered" evidence="17">
    <location>
        <begin position="482"/>
        <end position="501"/>
    </location>
</feature>
<dbReference type="Pfam" id="PF00069">
    <property type="entry name" value="Pkinase"/>
    <property type="match status" value="2"/>
</dbReference>
<evidence type="ECO:0000256" key="11">
    <source>
        <dbReference type="ARBA" id="ARBA00022840"/>
    </source>
</evidence>
<evidence type="ECO:0000256" key="6">
    <source>
        <dbReference type="ARBA" id="ARBA00022618"/>
    </source>
</evidence>
<evidence type="ECO:0000256" key="5">
    <source>
        <dbReference type="ARBA" id="ARBA00022553"/>
    </source>
</evidence>
<keyword evidence="16" id="KW-0175">Coiled coil</keyword>
<dbReference type="GO" id="GO:0044732">
    <property type="term" value="C:mitotic spindle pole body"/>
    <property type="evidence" value="ECO:0007669"/>
    <property type="project" value="TreeGrafter"/>
</dbReference>
<keyword evidence="13" id="KW-0131">Cell cycle</keyword>